<gene>
    <name evidence="2" type="ORF">LSALG_LOCUS38142</name>
</gene>
<evidence type="ECO:0000313" key="2">
    <source>
        <dbReference type="EMBL" id="CAI9299430.1"/>
    </source>
</evidence>
<dbReference type="EMBL" id="OX465084">
    <property type="protein sequence ID" value="CAI9299430.1"/>
    <property type="molecule type" value="Genomic_DNA"/>
</dbReference>
<evidence type="ECO:0000256" key="1">
    <source>
        <dbReference type="SAM" id="MobiDB-lite"/>
    </source>
</evidence>
<protein>
    <submittedName>
        <fullName evidence="2">Uncharacterized protein</fullName>
    </submittedName>
</protein>
<name>A0AA35ZV28_LACSI</name>
<evidence type="ECO:0000313" key="3">
    <source>
        <dbReference type="Proteomes" id="UP001177003"/>
    </source>
</evidence>
<sequence length="149" mass="16551">MPTQLPCITPNVMLSVEPEFDQIPYCLLMLSSLAPTLSSSVPTVALMLTLVESNTNLRLNTSTKPPTLPKTRQGTNPSLPPDVDLMALWKNKSTKEIIELMSQGVPAGSDVFDLVGIRVTILNCGRRVFDRMRERDVKLMAFNEKGLHR</sequence>
<proteinExistence type="predicted"/>
<dbReference type="Proteomes" id="UP001177003">
    <property type="component" value="Chromosome 8"/>
</dbReference>
<feature type="compositionally biased region" description="Polar residues" evidence="1">
    <location>
        <begin position="62"/>
        <end position="77"/>
    </location>
</feature>
<keyword evidence="3" id="KW-1185">Reference proteome</keyword>
<dbReference type="AlphaFoldDB" id="A0AA35ZV28"/>
<reference evidence="2" key="1">
    <citation type="submission" date="2023-04" db="EMBL/GenBank/DDBJ databases">
        <authorList>
            <person name="Vijverberg K."/>
            <person name="Xiong W."/>
            <person name="Schranz E."/>
        </authorList>
    </citation>
    <scope>NUCLEOTIDE SEQUENCE</scope>
</reference>
<accession>A0AA35ZV28</accession>
<feature type="region of interest" description="Disordered" evidence="1">
    <location>
        <begin position="62"/>
        <end position="81"/>
    </location>
</feature>
<organism evidence="2 3">
    <name type="scientific">Lactuca saligna</name>
    <name type="common">Willowleaf lettuce</name>
    <dbReference type="NCBI Taxonomy" id="75948"/>
    <lineage>
        <taxon>Eukaryota</taxon>
        <taxon>Viridiplantae</taxon>
        <taxon>Streptophyta</taxon>
        <taxon>Embryophyta</taxon>
        <taxon>Tracheophyta</taxon>
        <taxon>Spermatophyta</taxon>
        <taxon>Magnoliopsida</taxon>
        <taxon>eudicotyledons</taxon>
        <taxon>Gunneridae</taxon>
        <taxon>Pentapetalae</taxon>
        <taxon>asterids</taxon>
        <taxon>campanulids</taxon>
        <taxon>Asterales</taxon>
        <taxon>Asteraceae</taxon>
        <taxon>Cichorioideae</taxon>
        <taxon>Cichorieae</taxon>
        <taxon>Lactucinae</taxon>
        <taxon>Lactuca</taxon>
    </lineage>
</organism>